<dbReference type="EMBL" id="MK072070">
    <property type="protein sequence ID" value="AYV78085.1"/>
    <property type="molecule type" value="Genomic_DNA"/>
</dbReference>
<sequence>MSLDSKIIKLFVYWTNIPIPITSPKYIDYYMTKLDKYYNSISLMEILQDDIKTIGTLELFKNHIDDVMNNVIYDLKSKSELSKYLQCIKDHKNEKFLTGESLYLPKYSNKNFISIDIRSANFTMMKQFYPQLVDDTMSWNEYLSKFTTSKFLKGCKKFREIIFGKVIGNCEKLYAHTIENLRVYTETTDNTLQFSSRLHDEIIYPMSDDPATNQKKYESLKAHIDLKYPNMFHVRMFKLVQLGNKPYFVKEHFEGNCELKKIPKKIIMQCIKYYEKEKCSEIDLKFIDDDMIATYETPVEF</sequence>
<accession>A0A3G4ZT76</accession>
<evidence type="ECO:0000313" key="1">
    <source>
        <dbReference type="EMBL" id="AYV78085.1"/>
    </source>
</evidence>
<organism evidence="1">
    <name type="scientific">Edafosvirus sp</name>
    <dbReference type="NCBI Taxonomy" id="2487765"/>
    <lineage>
        <taxon>Viruses</taxon>
        <taxon>Varidnaviria</taxon>
        <taxon>Bamfordvirae</taxon>
        <taxon>Nucleocytoviricota</taxon>
        <taxon>Megaviricetes</taxon>
        <taxon>Imitervirales</taxon>
        <taxon>Mimiviridae</taxon>
        <taxon>Klosneuvirinae</taxon>
    </lineage>
</organism>
<gene>
    <name evidence="1" type="ORF">Edafosvirus5_3</name>
</gene>
<proteinExistence type="predicted"/>
<protein>
    <submittedName>
        <fullName evidence="1">Uncharacterized protein</fullName>
    </submittedName>
</protein>
<name>A0A3G4ZT76_9VIRU</name>
<reference evidence="1" key="1">
    <citation type="submission" date="2018-10" db="EMBL/GenBank/DDBJ databases">
        <title>Hidden diversity of soil giant viruses.</title>
        <authorList>
            <person name="Schulz F."/>
            <person name="Alteio L."/>
            <person name="Goudeau D."/>
            <person name="Ryan E.M."/>
            <person name="Malmstrom R.R."/>
            <person name="Blanchard J."/>
            <person name="Woyke T."/>
        </authorList>
    </citation>
    <scope>NUCLEOTIDE SEQUENCE</scope>
    <source>
        <strain evidence="1">EDV1</strain>
    </source>
</reference>